<name>H2XY65_CIOIN</name>
<evidence type="ECO:0000313" key="2">
    <source>
        <dbReference type="Proteomes" id="UP000008144"/>
    </source>
</evidence>
<dbReference type="Ensembl" id="ENSCINT00000036751.1">
    <property type="protein sequence ID" value="ENSCINP00000034599.1"/>
    <property type="gene ID" value="ENSCING00000019595.1"/>
</dbReference>
<protein>
    <submittedName>
        <fullName evidence="1">Uncharacterized protein</fullName>
    </submittedName>
</protein>
<dbReference type="Proteomes" id="UP000008144">
    <property type="component" value="Chromosome 7"/>
</dbReference>
<dbReference type="AlphaFoldDB" id="H2XY65"/>
<reference evidence="1" key="3">
    <citation type="submission" date="2025-08" db="UniProtKB">
        <authorList>
            <consortium name="Ensembl"/>
        </authorList>
    </citation>
    <scope>IDENTIFICATION</scope>
</reference>
<sequence length="42" mass="4860">MGIKCWGNGPTMATPQIPWHASLYELIEFIQIYKKITVLMHV</sequence>
<dbReference type="InParanoid" id="H2XY65"/>
<accession>H2XY65</accession>
<keyword evidence="2" id="KW-1185">Reference proteome</keyword>
<organism evidence="1 2">
    <name type="scientific">Ciona intestinalis</name>
    <name type="common">Transparent sea squirt</name>
    <name type="synonym">Ascidia intestinalis</name>
    <dbReference type="NCBI Taxonomy" id="7719"/>
    <lineage>
        <taxon>Eukaryota</taxon>
        <taxon>Metazoa</taxon>
        <taxon>Chordata</taxon>
        <taxon>Tunicata</taxon>
        <taxon>Ascidiacea</taxon>
        <taxon>Phlebobranchia</taxon>
        <taxon>Cionidae</taxon>
        <taxon>Ciona</taxon>
    </lineage>
</organism>
<evidence type="ECO:0000313" key="1">
    <source>
        <dbReference type="Ensembl" id="ENSCINP00000034599.1"/>
    </source>
</evidence>
<proteinExistence type="predicted"/>
<dbReference type="HOGENOM" id="CLU_3260249_0_0_1"/>
<reference evidence="1" key="2">
    <citation type="journal article" date="2008" name="Genome Biol.">
        <title>Improved genome assembly and evidence-based global gene model set for the chordate Ciona intestinalis: new insight into intron and operon populations.</title>
        <authorList>
            <person name="Satou Y."/>
            <person name="Mineta K."/>
            <person name="Ogasawara M."/>
            <person name="Sasakura Y."/>
            <person name="Shoguchi E."/>
            <person name="Ueno K."/>
            <person name="Yamada L."/>
            <person name="Matsumoto J."/>
            <person name="Wasserscheid J."/>
            <person name="Dewar K."/>
            <person name="Wiley G.B."/>
            <person name="Macmil S.L."/>
            <person name="Roe B.A."/>
            <person name="Zeller R.W."/>
            <person name="Hastings K.E."/>
            <person name="Lemaire P."/>
            <person name="Lindquist E."/>
            <person name="Endo T."/>
            <person name="Hotta K."/>
            <person name="Inaba K."/>
        </authorList>
    </citation>
    <scope>NUCLEOTIDE SEQUENCE [LARGE SCALE GENOMIC DNA]</scope>
    <source>
        <strain evidence="1">wild type</strain>
    </source>
</reference>
<reference evidence="2" key="1">
    <citation type="journal article" date="2002" name="Science">
        <title>The draft genome of Ciona intestinalis: insights into chordate and vertebrate origins.</title>
        <authorList>
            <person name="Dehal P."/>
            <person name="Satou Y."/>
            <person name="Campbell R.K."/>
            <person name="Chapman J."/>
            <person name="Degnan B."/>
            <person name="De Tomaso A."/>
            <person name="Davidson B."/>
            <person name="Di Gregorio A."/>
            <person name="Gelpke M."/>
            <person name="Goodstein D.M."/>
            <person name="Harafuji N."/>
            <person name="Hastings K.E."/>
            <person name="Ho I."/>
            <person name="Hotta K."/>
            <person name="Huang W."/>
            <person name="Kawashima T."/>
            <person name="Lemaire P."/>
            <person name="Martinez D."/>
            <person name="Meinertzhagen I.A."/>
            <person name="Necula S."/>
            <person name="Nonaka M."/>
            <person name="Putnam N."/>
            <person name="Rash S."/>
            <person name="Saiga H."/>
            <person name="Satake M."/>
            <person name="Terry A."/>
            <person name="Yamada L."/>
            <person name="Wang H.G."/>
            <person name="Awazu S."/>
            <person name="Azumi K."/>
            <person name="Boore J."/>
            <person name="Branno M."/>
            <person name="Chin-Bow S."/>
            <person name="DeSantis R."/>
            <person name="Doyle S."/>
            <person name="Francino P."/>
            <person name="Keys D.N."/>
            <person name="Haga S."/>
            <person name="Hayashi H."/>
            <person name="Hino K."/>
            <person name="Imai K.S."/>
            <person name="Inaba K."/>
            <person name="Kano S."/>
            <person name="Kobayashi K."/>
            <person name="Kobayashi M."/>
            <person name="Lee B.I."/>
            <person name="Makabe K.W."/>
            <person name="Manohar C."/>
            <person name="Matassi G."/>
            <person name="Medina M."/>
            <person name="Mochizuki Y."/>
            <person name="Mount S."/>
            <person name="Morishita T."/>
            <person name="Miura S."/>
            <person name="Nakayama A."/>
            <person name="Nishizaka S."/>
            <person name="Nomoto H."/>
            <person name="Ohta F."/>
            <person name="Oishi K."/>
            <person name="Rigoutsos I."/>
            <person name="Sano M."/>
            <person name="Sasaki A."/>
            <person name="Sasakura Y."/>
            <person name="Shoguchi E."/>
            <person name="Shin-i T."/>
            <person name="Spagnuolo A."/>
            <person name="Stainier D."/>
            <person name="Suzuki M.M."/>
            <person name="Tassy O."/>
            <person name="Takatori N."/>
            <person name="Tokuoka M."/>
            <person name="Yagi K."/>
            <person name="Yoshizaki F."/>
            <person name="Wada S."/>
            <person name="Zhang C."/>
            <person name="Hyatt P.D."/>
            <person name="Larimer F."/>
            <person name="Detter C."/>
            <person name="Doggett N."/>
            <person name="Glavina T."/>
            <person name="Hawkins T."/>
            <person name="Richardson P."/>
            <person name="Lucas S."/>
            <person name="Kohara Y."/>
            <person name="Levine M."/>
            <person name="Satoh N."/>
            <person name="Rokhsar D.S."/>
        </authorList>
    </citation>
    <scope>NUCLEOTIDE SEQUENCE [LARGE SCALE GENOMIC DNA]</scope>
</reference>
<reference evidence="1" key="4">
    <citation type="submission" date="2025-09" db="UniProtKB">
        <authorList>
            <consortium name="Ensembl"/>
        </authorList>
    </citation>
    <scope>IDENTIFICATION</scope>
</reference>
<dbReference type="EMBL" id="EAAA01002509">
    <property type="status" value="NOT_ANNOTATED_CDS"/>
    <property type="molecule type" value="Genomic_DNA"/>
</dbReference>